<evidence type="ECO:0000313" key="1">
    <source>
        <dbReference type="EMBL" id="OGF78787.1"/>
    </source>
</evidence>
<evidence type="ECO:0000313" key="2">
    <source>
        <dbReference type="Proteomes" id="UP000178425"/>
    </source>
</evidence>
<dbReference type="EMBL" id="MFHI01000019">
    <property type="protein sequence ID" value="OGF78787.1"/>
    <property type="molecule type" value="Genomic_DNA"/>
</dbReference>
<sequence length="126" mass="14849">MIILLLLALQYPPDIQNYLERADAKAVCAAGQTGAKSVLILRNSNEKWLIRVFIKNGEPVEIWFNNYVLFKFFLYSGDEVYYRLDGDRWINKDAIPKNEADKLDARIKFNKKEIRILEKCFEKKME</sequence>
<proteinExistence type="predicted"/>
<reference evidence="1 2" key="1">
    <citation type="journal article" date="2016" name="Nat. Commun.">
        <title>Thousands of microbial genomes shed light on interconnected biogeochemical processes in an aquifer system.</title>
        <authorList>
            <person name="Anantharaman K."/>
            <person name="Brown C.T."/>
            <person name="Hug L.A."/>
            <person name="Sharon I."/>
            <person name="Castelle C.J."/>
            <person name="Probst A.J."/>
            <person name="Thomas B.C."/>
            <person name="Singh A."/>
            <person name="Wilkins M.J."/>
            <person name="Karaoz U."/>
            <person name="Brodie E.L."/>
            <person name="Williams K.H."/>
            <person name="Hubbard S.S."/>
            <person name="Banfield J.F."/>
        </authorList>
    </citation>
    <scope>NUCLEOTIDE SEQUENCE [LARGE SCALE GENOMIC DNA]</scope>
</reference>
<gene>
    <name evidence="1" type="ORF">A2W54_04120</name>
</gene>
<comment type="caution">
    <text evidence="1">The sequence shown here is derived from an EMBL/GenBank/DDBJ whole genome shotgun (WGS) entry which is preliminary data.</text>
</comment>
<protein>
    <submittedName>
        <fullName evidence="1">Uncharacterized protein</fullName>
    </submittedName>
</protein>
<organism evidence="1 2">
    <name type="scientific">Candidatus Giovannonibacteria bacterium RIFCSPHIGHO2_02_43_13</name>
    <dbReference type="NCBI Taxonomy" id="1798330"/>
    <lineage>
        <taxon>Bacteria</taxon>
        <taxon>Candidatus Giovannoniibacteriota</taxon>
    </lineage>
</organism>
<dbReference type="AlphaFoldDB" id="A0A1F5WT24"/>
<dbReference type="Proteomes" id="UP000178425">
    <property type="component" value="Unassembled WGS sequence"/>
</dbReference>
<name>A0A1F5WT24_9BACT</name>
<accession>A0A1F5WT24</accession>